<organism evidence="15 16">
    <name type="scientific">Spongiibacter pelagi</name>
    <dbReference type="NCBI Taxonomy" id="2760804"/>
    <lineage>
        <taxon>Bacteria</taxon>
        <taxon>Pseudomonadati</taxon>
        <taxon>Pseudomonadota</taxon>
        <taxon>Gammaproteobacteria</taxon>
        <taxon>Cellvibrionales</taxon>
        <taxon>Spongiibacteraceae</taxon>
        <taxon>Spongiibacter</taxon>
    </lineage>
</organism>
<comment type="catalytic activity">
    <reaction evidence="13">
        <text>6 Fe(III)-[cytochrome c] + NH4(+) + 2 H2O = 6 Fe(II)-[cytochrome c] + nitrite + 8 H(+)</text>
        <dbReference type="Rhea" id="RHEA:13089"/>
        <dbReference type="Rhea" id="RHEA-COMP:10350"/>
        <dbReference type="Rhea" id="RHEA-COMP:14399"/>
        <dbReference type="ChEBI" id="CHEBI:15377"/>
        <dbReference type="ChEBI" id="CHEBI:15378"/>
        <dbReference type="ChEBI" id="CHEBI:16301"/>
        <dbReference type="ChEBI" id="CHEBI:28938"/>
        <dbReference type="ChEBI" id="CHEBI:29033"/>
        <dbReference type="ChEBI" id="CHEBI:29034"/>
        <dbReference type="EC" id="1.7.2.2"/>
    </reaction>
</comment>
<evidence type="ECO:0000313" key="15">
    <source>
        <dbReference type="EMBL" id="MBD2858140.1"/>
    </source>
</evidence>
<evidence type="ECO:0000256" key="10">
    <source>
        <dbReference type="ARBA" id="ARBA00022982"/>
    </source>
</evidence>
<evidence type="ECO:0000256" key="9">
    <source>
        <dbReference type="ARBA" id="ARBA00022837"/>
    </source>
</evidence>
<evidence type="ECO:0000256" key="8">
    <source>
        <dbReference type="ARBA" id="ARBA00022729"/>
    </source>
</evidence>
<evidence type="ECO:0000256" key="5">
    <source>
        <dbReference type="ARBA" id="ARBA00022448"/>
    </source>
</evidence>
<evidence type="ECO:0000256" key="6">
    <source>
        <dbReference type="ARBA" id="ARBA00022617"/>
    </source>
</evidence>
<dbReference type="PANTHER" id="PTHR30633">
    <property type="entry name" value="CYTOCHROME C-552 RESPIRATORY NITRITE REDUCTASE"/>
    <property type="match status" value="1"/>
</dbReference>
<evidence type="ECO:0000256" key="11">
    <source>
        <dbReference type="ARBA" id="ARBA00023002"/>
    </source>
</evidence>
<dbReference type="InterPro" id="IPR003321">
    <property type="entry name" value="Cyt_c552"/>
</dbReference>
<keyword evidence="12" id="KW-0408">Iron</keyword>
<evidence type="ECO:0000256" key="12">
    <source>
        <dbReference type="ARBA" id="ARBA00023004"/>
    </source>
</evidence>
<dbReference type="Gene3D" id="3.90.10.10">
    <property type="entry name" value="Cytochrome C3"/>
    <property type="match status" value="2"/>
</dbReference>
<dbReference type="GO" id="GO:0042279">
    <property type="term" value="F:nitrite reductase (cytochrome, ammonia-forming) activity"/>
    <property type="evidence" value="ECO:0007669"/>
    <property type="project" value="UniProtKB-EC"/>
</dbReference>
<keyword evidence="7" id="KW-0479">Metal-binding</keyword>
<feature type="domain" description="Tetrahaem cytochrome" evidence="14">
    <location>
        <begin position="45"/>
        <end position="136"/>
    </location>
</feature>
<keyword evidence="6" id="KW-0349">Heme</keyword>
<evidence type="ECO:0000256" key="1">
    <source>
        <dbReference type="ARBA" id="ARBA00001926"/>
    </source>
</evidence>
<evidence type="ECO:0000256" key="4">
    <source>
        <dbReference type="ARBA" id="ARBA00011887"/>
    </source>
</evidence>
<dbReference type="InterPro" id="IPR012286">
    <property type="entry name" value="Tetrahaem_cytochrome"/>
</dbReference>
<dbReference type="EMBL" id="JACXLD010000001">
    <property type="protein sequence ID" value="MBD2858140.1"/>
    <property type="molecule type" value="Genomic_DNA"/>
</dbReference>
<dbReference type="GO" id="GO:0019645">
    <property type="term" value="P:anaerobic electron transport chain"/>
    <property type="evidence" value="ECO:0007669"/>
    <property type="project" value="TreeGrafter"/>
</dbReference>
<proteinExistence type="inferred from homology"/>
<reference evidence="15" key="1">
    <citation type="submission" date="2020-09" db="EMBL/GenBank/DDBJ databases">
        <authorList>
            <person name="Yoon J.-W."/>
        </authorList>
    </citation>
    <scope>NUCLEOTIDE SEQUENCE</scope>
    <source>
        <strain evidence="15">KMU-158</strain>
    </source>
</reference>
<dbReference type="Gene3D" id="1.10.1130.10">
    <property type="entry name" value="Flavocytochrome C3, Chain A"/>
    <property type="match status" value="1"/>
</dbReference>
<evidence type="ECO:0000313" key="16">
    <source>
        <dbReference type="Proteomes" id="UP000610558"/>
    </source>
</evidence>
<keyword evidence="9" id="KW-0106">Calcium</keyword>
<dbReference type="GO" id="GO:0030288">
    <property type="term" value="C:outer membrane-bounded periplasmic space"/>
    <property type="evidence" value="ECO:0007669"/>
    <property type="project" value="TreeGrafter"/>
</dbReference>
<evidence type="ECO:0000259" key="14">
    <source>
        <dbReference type="Pfam" id="PF14537"/>
    </source>
</evidence>
<dbReference type="Proteomes" id="UP000610558">
    <property type="component" value="Unassembled WGS sequence"/>
</dbReference>
<keyword evidence="11" id="KW-0560">Oxidoreductase</keyword>
<dbReference type="Pfam" id="PF14537">
    <property type="entry name" value="Cytochrom_c3_2"/>
    <property type="match status" value="1"/>
</dbReference>
<accession>A0A927GV88</accession>
<keyword evidence="5" id="KW-0813">Transport</keyword>
<comment type="similarity">
    <text evidence="3">Belongs to the cytochrome c-552 family.</text>
</comment>
<keyword evidence="8" id="KW-0732">Signal</keyword>
<evidence type="ECO:0000256" key="3">
    <source>
        <dbReference type="ARBA" id="ARBA00009288"/>
    </source>
</evidence>
<comment type="caution">
    <text evidence="15">The sequence shown here is derived from an EMBL/GenBank/DDBJ whole genome shotgun (WGS) entry which is preliminary data.</text>
</comment>
<keyword evidence="10" id="KW-0249">Electron transport</keyword>
<evidence type="ECO:0000256" key="13">
    <source>
        <dbReference type="ARBA" id="ARBA00049131"/>
    </source>
</evidence>
<comment type="subcellular location">
    <subcellularLocation>
        <location evidence="2">Cell envelope</location>
    </subcellularLocation>
</comment>
<dbReference type="AlphaFoldDB" id="A0A927GV88"/>
<comment type="cofactor">
    <cofactor evidence="1">
        <name>heme c</name>
        <dbReference type="ChEBI" id="CHEBI:61717"/>
    </cofactor>
</comment>
<protein>
    <recommendedName>
        <fullName evidence="4">nitrite reductase (cytochrome; ammonia-forming)</fullName>
        <ecNumber evidence="4">1.7.2.2</ecNumber>
    </recommendedName>
</protein>
<evidence type="ECO:0000256" key="7">
    <source>
        <dbReference type="ARBA" id="ARBA00022723"/>
    </source>
</evidence>
<dbReference type="InterPro" id="IPR036280">
    <property type="entry name" value="Multihaem_cyt_sf"/>
</dbReference>
<gene>
    <name evidence="15" type="ORF">IB286_03900</name>
</gene>
<keyword evidence="16" id="KW-1185">Reference proteome</keyword>
<dbReference type="PANTHER" id="PTHR30633:SF0">
    <property type="entry name" value="CYTOCHROME C-552"/>
    <property type="match status" value="1"/>
</dbReference>
<name>A0A927GV88_9GAMM</name>
<sequence length="443" mass="48811">MIGGGKSLWALWLLCSLMLIGYFAKPLITQRDQGVFLMGEMTHGHHQIAMECSACHTDPFGGKEILQNACVDCHGEELSAVRDSHPKSKFTNPRNADRIEKLDARFCIACHVEHRLDKTNAMGVTLPNDFCFECHQEIGEERPSHAGMGFETCASAGCHNFHDNQALYEDFLLEHANEPMFAEVAKVLARNAQDYRKTEATPLTADDADGVVVNQEITSHWLGSAHAEAGVNCSGCHASETQTKNWVQHPDHQVCANCHEQETAGFLAGKHGMKMGLGLPPMRVAEARIPMHPEAAHKSLSCSSCHEPHRVDTQYAAVEACSSCHASTHVQNFKASPHAQIAVNKPDAEEEQVTCATCHMPRTVAPNGRVSVEHNQNANLRPNEKMIRGVCMDCHSLSFSIDALADPELIERNFSGRPSVHIPSIEMSLERDKKHSEKASVYN</sequence>
<dbReference type="GO" id="GO:0020037">
    <property type="term" value="F:heme binding"/>
    <property type="evidence" value="ECO:0007669"/>
    <property type="project" value="TreeGrafter"/>
</dbReference>
<dbReference type="SUPFAM" id="SSF48695">
    <property type="entry name" value="Multiheme cytochromes"/>
    <property type="match status" value="1"/>
</dbReference>
<dbReference type="EC" id="1.7.2.2" evidence="4"/>
<evidence type="ECO:0000256" key="2">
    <source>
        <dbReference type="ARBA" id="ARBA00004196"/>
    </source>
</evidence>
<dbReference type="GO" id="GO:0046872">
    <property type="term" value="F:metal ion binding"/>
    <property type="evidence" value="ECO:0007669"/>
    <property type="project" value="UniProtKB-KW"/>
</dbReference>